<accession>A0A5C5WMF6</accession>
<dbReference type="AlphaFoldDB" id="A0A5C5WMF6"/>
<proteinExistence type="predicted"/>
<evidence type="ECO:0000313" key="1">
    <source>
        <dbReference type="EMBL" id="TWT51807.1"/>
    </source>
</evidence>
<dbReference type="Proteomes" id="UP000317243">
    <property type="component" value="Unassembled WGS sequence"/>
</dbReference>
<dbReference type="EMBL" id="SIHI01000010">
    <property type="protein sequence ID" value="TWT51807.1"/>
    <property type="molecule type" value="Genomic_DNA"/>
</dbReference>
<protein>
    <submittedName>
        <fullName evidence="1">Uncharacterized protein</fullName>
    </submittedName>
</protein>
<reference evidence="1 2" key="1">
    <citation type="submission" date="2019-02" db="EMBL/GenBank/DDBJ databases">
        <title>Deep-cultivation of Planctomycetes and their phenomic and genomic characterization uncovers novel biology.</title>
        <authorList>
            <person name="Wiegand S."/>
            <person name="Jogler M."/>
            <person name="Boedeker C."/>
            <person name="Pinto D."/>
            <person name="Vollmers J."/>
            <person name="Rivas-Marin E."/>
            <person name="Kohn T."/>
            <person name="Peeters S.H."/>
            <person name="Heuer A."/>
            <person name="Rast P."/>
            <person name="Oberbeckmann S."/>
            <person name="Bunk B."/>
            <person name="Jeske O."/>
            <person name="Meyerdierks A."/>
            <person name="Storesund J.E."/>
            <person name="Kallscheuer N."/>
            <person name="Luecker S."/>
            <person name="Lage O.M."/>
            <person name="Pohl T."/>
            <person name="Merkel B.J."/>
            <person name="Hornburger P."/>
            <person name="Mueller R.-W."/>
            <person name="Bruemmer F."/>
            <person name="Labrenz M."/>
            <person name="Spormann A.M."/>
            <person name="Op Den Camp H."/>
            <person name="Overmann J."/>
            <person name="Amann R."/>
            <person name="Jetten M.S.M."/>
            <person name="Mascher T."/>
            <person name="Medema M.H."/>
            <person name="Devos D.P."/>
            <person name="Kaster A.-K."/>
            <person name="Ovreas L."/>
            <person name="Rohde M."/>
            <person name="Galperin M.Y."/>
            <person name="Jogler C."/>
        </authorList>
    </citation>
    <scope>NUCLEOTIDE SEQUENCE [LARGE SCALE GENOMIC DNA]</scope>
    <source>
        <strain evidence="1 2">KOR42</strain>
    </source>
</reference>
<dbReference type="RefSeq" id="WP_146510757.1">
    <property type="nucleotide sequence ID" value="NZ_SIHI01000010.1"/>
</dbReference>
<sequence>MSCFSKNGAERITTREAIAGRGERALKASGLNARSMASSCETVSGFSEIWPAMRRAGWPGLNPQINKEKAFCCWVLVSLGVPVSTIEKALGVRDHQITSNSQAIHECVSSTLDLNREPTEEELQGVEEWLESEGILDD</sequence>
<gene>
    <name evidence="1" type="ORF">KOR42_32800</name>
</gene>
<keyword evidence="2" id="KW-1185">Reference proteome</keyword>
<name>A0A5C5WMF6_9PLAN</name>
<evidence type="ECO:0000313" key="2">
    <source>
        <dbReference type="Proteomes" id="UP000317243"/>
    </source>
</evidence>
<comment type="caution">
    <text evidence="1">The sequence shown here is derived from an EMBL/GenBank/DDBJ whole genome shotgun (WGS) entry which is preliminary data.</text>
</comment>
<organism evidence="1 2">
    <name type="scientific">Thalassoglobus neptunius</name>
    <dbReference type="NCBI Taxonomy" id="1938619"/>
    <lineage>
        <taxon>Bacteria</taxon>
        <taxon>Pseudomonadati</taxon>
        <taxon>Planctomycetota</taxon>
        <taxon>Planctomycetia</taxon>
        <taxon>Planctomycetales</taxon>
        <taxon>Planctomycetaceae</taxon>
        <taxon>Thalassoglobus</taxon>
    </lineage>
</organism>